<feature type="transmembrane region" description="Helical" evidence="1">
    <location>
        <begin position="112"/>
        <end position="140"/>
    </location>
</feature>
<keyword evidence="1" id="KW-0472">Membrane</keyword>
<dbReference type="GeneID" id="28851807"/>
<protein>
    <submittedName>
        <fullName evidence="2">Uncharacterized protein</fullName>
    </submittedName>
</protein>
<comment type="caution">
    <text evidence="2">The sequence shown here is derived from an EMBL/GenBank/DDBJ whole genome shotgun (WGS) entry which is preliminary data.</text>
</comment>
<feature type="transmembrane region" description="Helical" evidence="1">
    <location>
        <begin position="87"/>
        <end position="105"/>
    </location>
</feature>
<dbReference type="RefSeq" id="XP_022284131.1">
    <property type="nucleotide sequence ID" value="XM_022428648.1"/>
</dbReference>
<accession>A0A179F7J3</accession>
<feature type="transmembrane region" description="Helical" evidence="1">
    <location>
        <begin position="28"/>
        <end position="51"/>
    </location>
</feature>
<evidence type="ECO:0000313" key="2">
    <source>
        <dbReference type="EMBL" id="OAQ61398.2"/>
    </source>
</evidence>
<dbReference type="Proteomes" id="UP000078397">
    <property type="component" value="Unassembled WGS sequence"/>
</dbReference>
<sequence length="249" mass="27308">MALANAVITLAFLDTILGGQTIINLRNILLALMVAGITGGFSFALLVPLIVSAAGAIGSGLNYYIYFADFPILNMAIAAPFADVAWLIGEAGLNFYSYAILINILRGSERIFFMALFWSMLFIIASIRATILVFRVLWILDNDTSLVIGLTIGYLHIGLFATIALVECVSAGFLLKIFRLRLQAPTFSARLLRYLARSTEIRLATLAPIGIMRSITFPLHFLEPEAKVARQLDNFAITMLCVFPIVLLP</sequence>
<reference evidence="2 3" key="1">
    <citation type="journal article" date="2016" name="PLoS Pathog.">
        <title>Biosynthesis of antibiotic leucinostatins in bio-control fungus Purpureocillium lilacinum and their inhibition on phytophthora revealed by genome mining.</title>
        <authorList>
            <person name="Wang G."/>
            <person name="Liu Z."/>
            <person name="Lin R."/>
            <person name="Li E."/>
            <person name="Mao Z."/>
            <person name="Ling J."/>
            <person name="Yang Y."/>
            <person name="Yin W.B."/>
            <person name="Xie B."/>
        </authorList>
    </citation>
    <scope>NUCLEOTIDE SEQUENCE [LARGE SCALE GENOMIC DNA]</scope>
    <source>
        <strain evidence="2">170</strain>
    </source>
</reference>
<dbReference type="OrthoDB" id="5306317at2759"/>
<dbReference type="KEGG" id="pchm:VFPPC_09245"/>
<evidence type="ECO:0000313" key="3">
    <source>
        <dbReference type="Proteomes" id="UP000078397"/>
    </source>
</evidence>
<keyword evidence="1" id="KW-0812">Transmembrane</keyword>
<feature type="transmembrane region" description="Helical" evidence="1">
    <location>
        <begin position="152"/>
        <end position="175"/>
    </location>
</feature>
<feature type="transmembrane region" description="Helical" evidence="1">
    <location>
        <begin position="63"/>
        <end position="81"/>
    </location>
</feature>
<proteinExistence type="predicted"/>
<dbReference type="EMBL" id="LSBJ02000007">
    <property type="protein sequence ID" value="OAQ61398.2"/>
    <property type="molecule type" value="Genomic_DNA"/>
</dbReference>
<dbReference type="AlphaFoldDB" id="A0A179F7J3"/>
<evidence type="ECO:0000256" key="1">
    <source>
        <dbReference type="SAM" id="Phobius"/>
    </source>
</evidence>
<gene>
    <name evidence="2" type="ORF">VFPPC_09245</name>
</gene>
<keyword evidence="3" id="KW-1185">Reference proteome</keyword>
<organism evidence="2 3">
    <name type="scientific">Pochonia chlamydosporia 170</name>
    <dbReference type="NCBI Taxonomy" id="1380566"/>
    <lineage>
        <taxon>Eukaryota</taxon>
        <taxon>Fungi</taxon>
        <taxon>Dikarya</taxon>
        <taxon>Ascomycota</taxon>
        <taxon>Pezizomycotina</taxon>
        <taxon>Sordariomycetes</taxon>
        <taxon>Hypocreomycetidae</taxon>
        <taxon>Hypocreales</taxon>
        <taxon>Clavicipitaceae</taxon>
        <taxon>Pochonia</taxon>
    </lineage>
</organism>
<keyword evidence="1" id="KW-1133">Transmembrane helix</keyword>
<name>A0A179F7J3_METCM</name>